<dbReference type="InterPro" id="IPR036388">
    <property type="entry name" value="WH-like_DNA-bd_sf"/>
</dbReference>
<evidence type="ECO:0000259" key="1">
    <source>
        <dbReference type="Pfam" id="PF01978"/>
    </source>
</evidence>
<dbReference type="InterPro" id="IPR051797">
    <property type="entry name" value="TrmB-like"/>
</dbReference>
<dbReference type="EMBL" id="MFFS01000081">
    <property type="protein sequence ID" value="OGF20677.1"/>
    <property type="molecule type" value="Genomic_DNA"/>
</dbReference>
<dbReference type="SUPFAM" id="SSF46785">
    <property type="entry name" value="Winged helix' DNA-binding domain"/>
    <property type="match status" value="1"/>
</dbReference>
<dbReference type="InterPro" id="IPR036390">
    <property type="entry name" value="WH_DNA-bd_sf"/>
</dbReference>
<dbReference type="Pfam" id="PF01978">
    <property type="entry name" value="TrmB"/>
    <property type="match status" value="1"/>
</dbReference>
<reference evidence="2 3" key="1">
    <citation type="journal article" date="2016" name="Nat. Commun.">
        <title>Thousands of microbial genomes shed light on interconnected biogeochemical processes in an aquifer system.</title>
        <authorList>
            <person name="Anantharaman K."/>
            <person name="Brown C.T."/>
            <person name="Hug L.A."/>
            <person name="Sharon I."/>
            <person name="Castelle C.J."/>
            <person name="Probst A.J."/>
            <person name="Thomas B.C."/>
            <person name="Singh A."/>
            <person name="Wilkins M.J."/>
            <person name="Karaoz U."/>
            <person name="Brodie E.L."/>
            <person name="Williams K.H."/>
            <person name="Hubbard S.S."/>
            <person name="Banfield J.F."/>
        </authorList>
    </citation>
    <scope>NUCLEOTIDE SEQUENCE [LARGE SCALE GENOMIC DNA]</scope>
</reference>
<protein>
    <recommendedName>
        <fullName evidence="1">Transcription regulator TrmB N-terminal domain-containing protein</fullName>
    </recommendedName>
</protein>
<dbReference type="PANTHER" id="PTHR34293:SF1">
    <property type="entry name" value="HTH-TYPE TRANSCRIPTIONAL REGULATOR TRMBL2"/>
    <property type="match status" value="1"/>
</dbReference>
<dbReference type="AlphaFoldDB" id="A0A1F5S1V5"/>
<sequence>MSIQKYLEQIGLTEKEARVYLAALELGPASIQALTKKSAIKRSTVYEMIKNLKKEGLMSETMKGKRKIFIAAGPETLKRIIKEKEKLLSEIMPELKSISNIGFTKPKIMFYEGREGIREIFWDTIKIKTGMAYWISIIEELTALVGEDFVYKYIEEKAKRGLWIKSILVTSKQPPNYKYLAPLTYERTLRKVRFTPKELDFSNTIAIYGNRVAIISTRKEGFGFVVESEDYAKSMKVFYELLWNISKPYGDMGFRN</sequence>
<name>A0A1F5S1V5_9BACT</name>
<proteinExistence type="predicted"/>
<dbReference type="PANTHER" id="PTHR34293">
    <property type="entry name" value="HTH-TYPE TRANSCRIPTIONAL REGULATOR TRMBL2"/>
    <property type="match status" value="1"/>
</dbReference>
<comment type="caution">
    <text evidence="2">The sequence shown here is derived from an EMBL/GenBank/DDBJ whole genome shotgun (WGS) entry which is preliminary data.</text>
</comment>
<accession>A0A1F5S1V5</accession>
<dbReference type="InterPro" id="IPR002831">
    <property type="entry name" value="Tscrpt_reg_TrmB_N"/>
</dbReference>
<evidence type="ECO:0000313" key="2">
    <source>
        <dbReference type="EMBL" id="OGF20677.1"/>
    </source>
</evidence>
<dbReference type="STRING" id="1797985.A2Y83_00540"/>
<organism evidence="2 3">
    <name type="scientific">Candidatus Falkowbacteria bacterium RBG_13_39_14</name>
    <dbReference type="NCBI Taxonomy" id="1797985"/>
    <lineage>
        <taxon>Bacteria</taxon>
        <taxon>Candidatus Falkowiibacteriota</taxon>
    </lineage>
</organism>
<feature type="domain" description="Transcription regulator TrmB N-terminal" evidence="1">
    <location>
        <begin position="7"/>
        <end position="74"/>
    </location>
</feature>
<dbReference type="Gene3D" id="1.10.10.10">
    <property type="entry name" value="Winged helix-like DNA-binding domain superfamily/Winged helix DNA-binding domain"/>
    <property type="match status" value="1"/>
</dbReference>
<gene>
    <name evidence="2" type="ORF">A2Y83_00540</name>
</gene>
<evidence type="ECO:0000313" key="3">
    <source>
        <dbReference type="Proteomes" id="UP000178323"/>
    </source>
</evidence>
<dbReference type="Proteomes" id="UP000178323">
    <property type="component" value="Unassembled WGS sequence"/>
</dbReference>